<dbReference type="SUPFAM" id="SSF52833">
    <property type="entry name" value="Thioredoxin-like"/>
    <property type="match status" value="1"/>
</dbReference>
<dbReference type="EMBL" id="FOFS01000003">
    <property type="protein sequence ID" value="SEQ07758.1"/>
    <property type="molecule type" value="Genomic_DNA"/>
</dbReference>
<dbReference type="AlphaFoldDB" id="A0A1H9D4R0"/>
<reference evidence="2 3" key="1">
    <citation type="submission" date="2016-10" db="EMBL/GenBank/DDBJ databases">
        <authorList>
            <person name="de Groot N.N."/>
        </authorList>
    </citation>
    <scope>NUCLEOTIDE SEQUENCE [LARGE SCALE GENOMIC DNA]</scope>
    <source>
        <strain evidence="2 3">DSM 25927</strain>
    </source>
</reference>
<evidence type="ECO:0000313" key="2">
    <source>
        <dbReference type="EMBL" id="SEQ07758.1"/>
    </source>
</evidence>
<protein>
    <submittedName>
        <fullName evidence="2">Selenoprotein W-related protein</fullName>
    </submittedName>
</protein>
<evidence type="ECO:0000313" key="3">
    <source>
        <dbReference type="Proteomes" id="UP000199233"/>
    </source>
</evidence>
<keyword evidence="1" id="KW-0676">Redox-active center</keyword>
<dbReference type="RefSeq" id="WP_093283159.1">
    <property type="nucleotide sequence ID" value="NZ_FOFS01000003.1"/>
</dbReference>
<accession>A0A1H9D4R0</accession>
<dbReference type="PANTHER" id="PTHR36417">
    <property type="entry name" value="SELENOPROTEIN DOMAIN PROTEIN (AFU_ORTHOLOGUE AFUA_1G05220)"/>
    <property type="match status" value="1"/>
</dbReference>
<keyword evidence="3" id="KW-1185">Reference proteome</keyword>
<gene>
    <name evidence="2" type="ORF">SAMN04488038_103289</name>
</gene>
<dbReference type="OrthoDB" id="9811366at2"/>
<dbReference type="NCBIfam" id="TIGR02174">
    <property type="entry name" value="CXXU_selWTH"/>
    <property type="match status" value="1"/>
</dbReference>
<sequence>MSAPRVVIEYCPRCRWLLRAGWLAQELLTTFEAELGEVALRPADSGVFRVLLNDELLADRKRDGGFPDLPLLKQAIRDRIAPGRDLGHSERKP</sequence>
<dbReference type="InterPro" id="IPR011893">
    <property type="entry name" value="Selenoprotein_Rdx-typ"/>
</dbReference>
<evidence type="ECO:0000256" key="1">
    <source>
        <dbReference type="ARBA" id="ARBA00023284"/>
    </source>
</evidence>
<dbReference type="Proteomes" id="UP000199233">
    <property type="component" value="Unassembled WGS sequence"/>
</dbReference>
<dbReference type="STRING" id="489703.SAMN04488038_103289"/>
<proteinExistence type="predicted"/>
<name>A0A1H9D4R0_9GAMM</name>
<dbReference type="Pfam" id="PF10262">
    <property type="entry name" value="Rdx"/>
    <property type="match status" value="1"/>
</dbReference>
<dbReference type="PANTHER" id="PTHR36417:SF2">
    <property type="entry name" value="SELENOPROTEIN DOMAIN PROTEIN (AFU_ORTHOLOGUE AFUA_1G05220)"/>
    <property type="match status" value="1"/>
</dbReference>
<organism evidence="2 3">
    <name type="scientific">Solimonas aquatica</name>
    <dbReference type="NCBI Taxonomy" id="489703"/>
    <lineage>
        <taxon>Bacteria</taxon>
        <taxon>Pseudomonadati</taxon>
        <taxon>Pseudomonadota</taxon>
        <taxon>Gammaproteobacteria</taxon>
        <taxon>Nevskiales</taxon>
        <taxon>Nevskiaceae</taxon>
        <taxon>Solimonas</taxon>
    </lineage>
</organism>
<dbReference type="Gene3D" id="3.40.30.10">
    <property type="entry name" value="Glutaredoxin"/>
    <property type="match status" value="1"/>
</dbReference>
<dbReference type="InterPro" id="IPR036249">
    <property type="entry name" value="Thioredoxin-like_sf"/>
</dbReference>